<keyword evidence="1" id="KW-0805">Transcription regulation</keyword>
<dbReference type="InterPro" id="IPR036388">
    <property type="entry name" value="WH-like_DNA-bd_sf"/>
</dbReference>
<feature type="domain" description="HTH gntR-type" evidence="4">
    <location>
        <begin position="18"/>
        <end position="85"/>
    </location>
</feature>
<reference evidence="5 6" key="1">
    <citation type="submission" date="2019-06" db="EMBL/GenBank/DDBJ databases">
        <title>Sequencing the genomes of 1000 actinobacteria strains.</title>
        <authorList>
            <person name="Klenk H.-P."/>
        </authorList>
    </citation>
    <scope>NUCLEOTIDE SEQUENCE [LARGE SCALE GENOMIC DNA]</scope>
    <source>
        <strain evidence="5 6">DSM 44826</strain>
    </source>
</reference>
<dbReference type="CDD" id="cd07377">
    <property type="entry name" value="WHTH_GntR"/>
    <property type="match status" value="1"/>
</dbReference>
<dbReference type="SUPFAM" id="SSF48008">
    <property type="entry name" value="GntR ligand-binding domain-like"/>
    <property type="match status" value="1"/>
</dbReference>
<dbReference type="InterPro" id="IPR000524">
    <property type="entry name" value="Tscrpt_reg_HTH_GntR"/>
</dbReference>
<keyword evidence="3" id="KW-0804">Transcription</keyword>
<dbReference type="AlphaFoldDB" id="A0A561SG41"/>
<organism evidence="5 6">
    <name type="scientific">Kitasatospora viridis</name>
    <dbReference type="NCBI Taxonomy" id="281105"/>
    <lineage>
        <taxon>Bacteria</taxon>
        <taxon>Bacillati</taxon>
        <taxon>Actinomycetota</taxon>
        <taxon>Actinomycetes</taxon>
        <taxon>Kitasatosporales</taxon>
        <taxon>Streptomycetaceae</taxon>
        <taxon>Kitasatospora</taxon>
    </lineage>
</organism>
<evidence type="ECO:0000256" key="2">
    <source>
        <dbReference type="ARBA" id="ARBA00023125"/>
    </source>
</evidence>
<dbReference type="GO" id="GO:0003700">
    <property type="term" value="F:DNA-binding transcription factor activity"/>
    <property type="evidence" value="ECO:0007669"/>
    <property type="project" value="InterPro"/>
</dbReference>
<sequence length="229" mass="24968">MTGVFDALAADRSRLARASAAQRVAELLREHITEGRLAPGTRLSEEQLGAALGVSRNTLREAFRLLADQRLVAHELNRGVFVRTLGPQDVVDIYVLRLALEVAGVRAVRRATPERLAAVRSALARAEEAEQRGDWGAVGTADLHFHLAVAGLADSERIDECMVRLAAELRLAFAAVPSAHALHEPFLRRNQVLAGLLESGEIDDAEVELTRYLDDARTVIVHAMTSSTR</sequence>
<evidence type="ECO:0000313" key="5">
    <source>
        <dbReference type="EMBL" id="TWF73846.1"/>
    </source>
</evidence>
<dbReference type="PROSITE" id="PS50949">
    <property type="entry name" value="HTH_GNTR"/>
    <property type="match status" value="1"/>
</dbReference>
<keyword evidence="2" id="KW-0238">DNA-binding</keyword>
<dbReference type="EMBL" id="VIWT01000005">
    <property type="protein sequence ID" value="TWF73846.1"/>
    <property type="molecule type" value="Genomic_DNA"/>
</dbReference>
<dbReference type="SUPFAM" id="SSF46785">
    <property type="entry name" value="Winged helix' DNA-binding domain"/>
    <property type="match status" value="1"/>
</dbReference>
<dbReference type="Gene3D" id="1.10.10.10">
    <property type="entry name" value="Winged helix-like DNA-binding domain superfamily/Winged helix DNA-binding domain"/>
    <property type="match status" value="1"/>
</dbReference>
<comment type="caution">
    <text evidence="5">The sequence shown here is derived from an EMBL/GenBank/DDBJ whole genome shotgun (WGS) entry which is preliminary data.</text>
</comment>
<dbReference type="GO" id="GO:0003677">
    <property type="term" value="F:DNA binding"/>
    <property type="evidence" value="ECO:0007669"/>
    <property type="project" value="UniProtKB-KW"/>
</dbReference>
<dbReference type="InterPro" id="IPR008920">
    <property type="entry name" value="TF_FadR/GntR_C"/>
</dbReference>
<dbReference type="RefSeq" id="WP_246214158.1">
    <property type="nucleotide sequence ID" value="NZ_BAAAMZ010000001.1"/>
</dbReference>
<dbReference type="Pfam" id="PF00392">
    <property type="entry name" value="GntR"/>
    <property type="match status" value="1"/>
</dbReference>
<dbReference type="InterPro" id="IPR011711">
    <property type="entry name" value="GntR_C"/>
</dbReference>
<protein>
    <submittedName>
        <fullName evidence="5">GntR family transcriptional regulator</fullName>
    </submittedName>
</protein>
<gene>
    <name evidence="5" type="ORF">FHX73_15473</name>
</gene>
<dbReference type="InterPro" id="IPR036390">
    <property type="entry name" value="WH_DNA-bd_sf"/>
</dbReference>
<evidence type="ECO:0000256" key="1">
    <source>
        <dbReference type="ARBA" id="ARBA00023015"/>
    </source>
</evidence>
<dbReference type="Proteomes" id="UP000317940">
    <property type="component" value="Unassembled WGS sequence"/>
</dbReference>
<dbReference type="SMART" id="SM00345">
    <property type="entry name" value="HTH_GNTR"/>
    <property type="match status" value="1"/>
</dbReference>
<name>A0A561SG41_9ACTN</name>
<dbReference type="PANTHER" id="PTHR43537:SF45">
    <property type="entry name" value="GNTR FAMILY REGULATORY PROTEIN"/>
    <property type="match status" value="1"/>
</dbReference>
<dbReference type="Gene3D" id="1.20.120.530">
    <property type="entry name" value="GntR ligand-binding domain-like"/>
    <property type="match status" value="1"/>
</dbReference>
<evidence type="ECO:0000313" key="6">
    <source>
        <dbReference type="Proteomes" id="UP000317940"/>
    </source>
</evidence>
<accession>A0A561SG41</accession>
<keyword evidence="6" id="KW-1185">Reference proteome</keyword>
<dbReference type="Pfam" id="PF07729">
    <property type="entry name" value="FCD"/>
    <property type="match status" value="1"/>
</dbReference>
<evidence type="ECO:0000259" key="4">
    <source>
        <dbReference type="PROSITE" id="PS50949"/>
    </source>
</evidence>
<dbReference type="PANTHER" id="PTHR43537">
    <property type="entry name" value="TRANSCRIPTIONAL REGULATOR, GNTR FAMILY"/>
    <property type="match status" value="1"/>
</dbReference>
<dbReference type="SMART" id="SM00895">
    <property type="entry name" value="FCD"/>
    <property type="match status" value="1"/>
</dbReference>
<evidence type="ECO:0000256" key="3">
    <source>
        <dbReference type="ARBA" id="ARBA00023163"/>
    </source>
</evidence>
<proteinExistence type="predicted"/>